<keyword evidence="3" id="KW-0804">Transcription</keyword>
<dbReference type="InterPro" id="IPR050679">
    <property type="entry name" value="Bact_HTH_transcr_reg"/>
</dbReference>
<dbReference type="Pfam" id="PF07702">
    <property type="entry name" value="UTRA"/>
    <property type="match status" value="1"/>
</dbReference>
<evidence type="ECO:0000256" key="2">
    <source>
        <dbReference type="ARBA" id="ARBA00023125"/>
    </source>
</evidence>
<dbReference type="SUPFAM" id="SSF46785">
    <property type="entry name" value="Winged helix' DNA-binding domain"/>
    <property type="match status" value="1"/>
</dbReference>
<dbReference type="PANTHER" id="PTHR44846">
    <property type="entry name" value="MANNOSYL-D-GLYCERATE TRANSPORT/METABOLISM SYSTEM REPRESSOR MNGR-RELATED"/>
    <property type="match status" value="1"/>
</dbReference>
<reference evidence="6 7" key="1">
    <citation type="submission" date="2021-07" db="EMBL/GenBank/DDBJ databases">
        <title>Actinomadura sp. PM05-2 isolated from lichen.</title>
        <authorList>
            <person name="Somphong A."/>
            <person name="Phongsopitanun W."/>
            <person name="Tanasupawat S."/>
            <person name="Peongsungnone V."/>
        </authorList>
    </citation>
    <scope>NUCLEOTIDE SEQUENCE [LARGE SCALE GENOMIC DNA]</scope>
    <source>
        <strain evidence="6 7">PM05-2</strain>
    </source>
</reference>
<dbReference type="Gene3D" id="1.10.10.10">
    <property type="entry name" value="Winged helix-like DNA-binding domain superfamily/Winged helix DNA-binding domain"/>
    <property type="match status" value="1"/>
</dbReference>
<gene>
    <name evidence="6" type="ORF">K1Y72_02980</name>
</gene>
<dbReference type="Gene3D" id="3.40.1410.10">
    <property type="entry name" value="Chorismate lyase-like"/>
    <property type="match status" value="1"/>
</dbReference>
<dbReference type="EMBL" id="JAIBOA010000002">
    <property type="protein sequence ID" value="MBW8481320.1"/>
    <property type="molecule type" value="Genomic_DNA"/>
</dbReference>
<dbReference type="InterPro" id="IPR028978">
    <property type="entry name" value="Chorismate_lyase_/UTRA_dom_sf"/>
</dbReference>
<dbReference type="InterPro" id="IPR036388">
    <property type="entry name" value="WH-like_DNA-bd_sf"/>
</dbReference>
<dbReference type="Proteomes" id="UP000774570">
    <property type="component" value="Unassembled WGS sequence"/>
</dbReference>
<evidence type="ECO:0000256" key="1">
    <source>
        <dbReference type="ARBA" id="ARBA00023015"/>
    </source>
</evidence>
<dbReference type="PROSITE" id="PS50949">
    <property type="entry name" value="HTH_GNTR"/>
    <property type="match status" value="1"/>
</dbReference>
<dbReference type="PANTHER" id="PTHR44846:SF1">
    <property type="entry name" value="MANNOSYL-D-GLYCERATE TRANSPORT_METABOLISM SYSTEM REPRESSOR MNGR-RELATED"/>
    <property type="match status" value="1"/>
</dbReference>
<feature type="domain" description="HTH gntR-type" evidence="5">
    <location>
        <begin position="40"/>
        <end position="110"/>
    </location>
</feature>
<dbReference type="InterPro" id="IPR036390">
    <property type="entry name" value="WH_DNA-bd_sf"/>
</dbReference>
<proteinExistence type="predicted"/>
<dbReference type="SMART" id="SM00866">
    <property type="entry name" value="UTRA"/>
    <property type="match status" value="1"/>
</dbReference>
<evidence type="ECO:0000313" key="6">
    <source>
        <dbReference type="EMBL" id="MBW8481320.1"/>
    </source>
</evidence>
<keyword evidence="1" id="KW-0805">Transcription regulation</keyword>
<dbReference type="InterPro" id="IPR000524">
    <property type="entry name" value="Tscrpt_reg_HTH_GntR"/>
</dbReference>
<accession>A0ABS7FMU8</accession>
<sequence length="280" mass="30342">MTSGHLVRSPAGRGCWHNGPVASTRQSSERPAPERPHADRAASTPKRDRVRRHLLDVIESAGPGTSLPSERDLAAELAVSRPTVRAAIEELVESGLLVREHGRGTFTSPRKITQRLSGGAADALAVPPAEGTWLSRTVRFATAPAGWARASRLGLSPEDPVLLVTRVRVVDGSPIAIEHLELPAALVPGLAPEDMEAGNFYQLLRRRYGIAAARATQTLEPGVTDPAEADLLDVPPFFPVMRVQRTTEDDTGRTIEHTRSAYRGDRYRITTTLHFDHASG</sequence>
<dbReference type="Pfam" id="PF00392">
    <property type="entry name" value="GntR"/>
    <property type="match status" value="1"/>
</dbReference>
<feature type="compositionally biased region" description="Basic and acidic residues" evidence="4">
    <location>
        <begin position="27"/>
        <end position="40"/>
    </location>
</feature>
<dbReference type="SUPFAM" id="SSF64288">
    <property type="entry name" value="Chorismate lyase-like"/>
    <property type="match status" value="1"/>
</dbReference>
<dbReference type="CDD" id="cd07377">
    <property type="entry name" value="WHTH_GntR"/>
    <property type="match status" value="1"/>
</dbReference>
<keyword evidence="2" id="KW-0238">DNA-binding</keyword>
<dbReference type="SMART" id="SM00345">
    <property type="entry name" value="HTH_GNTR"/>
    <property type="match status" value="1"/>
</dbReference>
<dbReference type="PRINTS" id="PR00035">
    <property type="entry name" value="HTHGNTR"/>
</dbReference>
<evidence type="ECO:0000256" key="3">
    <source>
        <dbReference type="ARBA" id="ARBA00023163"/>
    </source>
</evidence>
<feature type="region of interest" description="Disordered" evidence="4">
    <location>
        <begin position="1"/>
        <end position="50"/>
    </location>
</feature>
<protein>
    <submittedName>
        <fullName evidence="6">GntR family transcriptional regulator</fullName>
    </submittedName>
</protein>
<evidence type="ECO:0000256" key="4">
    <source>
        <dbReference type="SAM" id="MobiDB-lite"/>
    </source>
</evidence>
<dbReference type="InterPro" id="IPR011663">
    <property type="entry name" value="UTRA"/>
</dbReference>
<comment type="caution">
    <text evidence="6">The sequence shown here is derived from an EMBL/GenBank/DDBJ whole genome shotgun (WGS) entry which is preliminary data.</text>
</comment>
<keyword evidence="7" id="KW-1185">Reference proteome</keyword>
<evidence type="ECO:0000259" key="5">
    <source>
        <dbReference type="PROSITE" id="PS50949"/>
    </source>
</evidence>
<name>A0ABS7FMU8_9ACTN</name>
<organism evidence="6 7">
    <name type="scientific">Actinomadura parmotrematis</name>
    <dbReference type="NCBI Taxonomy" id="2864039"/>
    <lineage>
        <taxon>Bacteria</taxon>
        <taxon>Bacillati</taxon>
        <taxon>Actinomycetota</taxon>
        <taxon>Actinomycetes</taxon>
        <taxon>Streptosporangiales</taxon>
        <taxon>Thermomonosporaceae</taxon>
        <taxon>Actinomadura</taxon>
    </lineage>
</organism>
<evidence type="ECO:0000313" key="7">
    <source>
        <dbReference type="Proteomes" id="UP000774570"/>
    </source>
</evidence>